<name>A0ABS6UIK8_9PSEU</name>
<comment type="caution">
    <text evidence="2">The sequence shown here is derived from an EMBL/GenBank/DDBJ whole genome shotgun (WGS) entry which is preliminary data.</text>
</comment>
<dbReference type="PANTHER" id="PTHR46553">
    <property type="entry name" value="ADENINE NUCLEOTIDE ALPHA HYDROLASES-LIKE SUPERFAMILY PROTEIN"/>
    <property type="match status" value="1"/>
</dbReference>
<dbReference type="CDD" id="cd23659">
    <property type="entry name" value="USP_At3g01520-like"/>
    <property type="match status" value="1"/>
</dbReference>
<accession>A0ABS6UIK8</accession>
<dbReference type="InterPro" id="IPR006016">
    <property type="entry name" value="UspA"/>
</dbReference>
<keyword evidence="3" id="KW-1185">Reference proteome</keyword>
<dbReference type="Pfam" id="PF00582">
    <property type="entry name" value="Usp"/>
    <property type="match status" value="1"/>
</dbReference>
<reference evidence="2 3" key="1">
    <citation type="submission" date="2020-11" db="EMBL/GenBank/DDBJ databases">
        <title>Pseudonocardia abyssalis sp. nov. and Pseudonocardia oceani sp. nov., description and phylogenomic analysis of two novel actinomycetes isolated from the deep Southern Ocean.</title>
        <authorList>
            <person name="Parra J."/>
        </authorList>
    </citation>
    <scope>NUCLEOTIDE SEQUENCE [LARGE SCALE GENOMIC DNA]</scope>
    <source>
        <strain evidence="3">KRD185</strain>
    </source>
</reference>
<evidence type="ECO:0000259" key="1">
    <source>
        <dbReference type="Pfam" id="PF00582"/>
    </source>
</evidence>
<protein>
    <submittedName>
        <fullName evidence="2">Universal stress protein</fullName>
    </submittedName>
</protein>
<evidence type="ECO:0000313" key="3">
    <source>
        <dbReference type="Proteomes" id="UP000694300"/>
    </source>
</evidence>
<feature type="domain" description="UspA" evidence="1">
    <location>
        <begin position="8"/>
        <end position="157"/>
    </location>
</feature>
<dbReference type="Proteomes" id="UP000694300">
    <property type="component" value="Unassembled WGS sequence"/>
</dbReference>
<organism evidence="2 3">
    <name type="scientific">Pseudonocardia oceani</name>
    <dbReference type="NCBI Taxonomy" id="2792013"/>
    <lineage>
        <taxon>Bacteria</taxon>
        <taxon>Bacillati</taxon>
        <taxon>Actinomycetota</taxon>
        <taxon>Actinomycetes</taxon>
        <taxon>Pseudonocardiales</taxon>
        <taxon>Pseudonocardiaceae</taxon>
        <taxon>Pseudonocardia</taxon>
    </lineage>
</organism>
<dbReference type="EMBL" id="JADQDF010000001">
    <property type="protein sequence ID" value="MBW0131743.1"/>
    <property type="molecule type" value="Genomic_DNA"/>
</dbReference>
<sequence>MEGRSALVVVGVDDSAGGRAALRFALQDAARRGARVDVVAAFRMPDPNVWGPEGAVIAGRVEQTPAQVHGAVRTRTQEIVDEALAEPAVAERAVAGPPPVTVLAVAGSAGEVLVHAAHTADLLVVGSRGHGAVRSAVLGSVGLHCVLHAPCPVTVVRPAHDREPVAARP</sequence>
<dbReference type="PANTHER" id="PTHR46553:SF3">
    <property type="entry name" value="ADENINE NUCLEOTIDE ALPHA HYDROLASES-LIKE SUPERFAMILY PROTEIN"/>
    <property type="match status" value="1"/>
</dbReference>
<dbReference type="RefSeq" id="WP_218592768.1">
    <property type="nucleotide sequence ID" value="NZ_JADQDE010000306.1"/>
</dbReference>
<proteinExistence type="predicted"/>
<gene>
    <name evidence="2" type="ORF">I4I82_29310</name>
</gene>
<evidence type="ECO:0000313" key="2">
    <source>
        <dbReference type="EMBL" id="MBW0131743.1"/>
    </source>
</evidence>